<dbReference type="EMBL" id="BX571965">
    <property type="protein sequence ID" value="CAH35674.1"/>
    <property type="molecule type" value="Genomic_DNA"/>
</dbReference>
<feature type="domain" description="Transposase IS4-like" evidence="1">
    <location>
        <begin position="78"/>
        <end position="140"/>
    </location>
</feature>
<proteinExistence type="predicted"/>
<reference evidence="2 3" key="1">
    <citation type="journal article" date="2004" name="Proc. Natl. Acad. Sci. U.S.A.">
        <title>Genomic plasticity of the causative agent of melioidosis, Burkholderia pseudomallei.</title>
        <authorList>
            <person name="Holden M.T.G."/>
            <person name="Titball R.W."/>
            <person name="Peacock S.J."/>
            <person name="Cerdeno-Tarraga A.M."/>
            <person name="Atkins T."/>
            <person name="Crossman L.C."/>
            <person name="Pitt T."/>
            <person name="Churcher C."/>
            <person name="Mungall K."/>
            <person name="Bentley S.D."/>
            <person name="Sebaihia M."/>
            <person name="Thomson N.R."/>
            <person name="Bason N."/>
            <person name="Beacham I.R."/>
            <person name="Brooks K."/>
            <person name="Brown K.A."/>
            <person name="Brown N.F."/>
            <person name="Challis G.L."/>
            <person name="Cherevach I."/>
            <person name="Chillingworth T."/>
            <person name="Cronin A."/>
            <person name="Crosset B."/>
            <person name="Davis P."/>
            <person name="DeShazer D."/>
            <person name="Feltwell T."/>
            <person name="Fraser A."/>
            <person name="Hance Z."/>
            <person name="Hauser H."/>
            <person name="Holroyd S."/>
            <person name="Jagels K."/>
            <person name="Keith K.E."/>
            <person name="Maddison M."/>
            <person name="Moule S."/>
            <person name="Price C."/>
            <person name="Quail M.A."/>
            <person name="Rabbinowitsch E."/>
            <person name="Rutherford K."/>
            <person name="Sanders M."/>
            <person name="Simmonds M."/>
            <person name="Songsivilai S."/>
            <person name="Stevens K."/>
            <person name="Tumapa S."/>
            <person name="Vesaratchavest M."/>
            <person name="Whitehead S."/>
            <person name="Yeats C."/>
            <person name="Barrell B.G."/>
            <person name="Oyston P.C.F."/>
            <person name="Parkhill J."/>
        </authorList>
    </citation>
    <scope>NUCLEOTIDE SEQUENCE [LARGE SCALE GENOMIC DNA]</scope>
    <source>
        <strain evidence="2 3">K96243</strain>
    </source>
</reference>
<name>Q63UD1_BURPS</name>
<dbReference type="GO" id="GO:0003677">
    <property type="term" value="F:DNA binding"/>
    <property type="evidence" value="ECO:0007669"/>
    <property type="project" value="InterPro"/>
</dbReference>
<organism evidence="2 3">
    <name type="scientific">Burkholderia pseudomallei (strain K96243)</name>
    <dbReference type="NCBI Taxonomy" id="272560"/>
    <lineage>
        <taxon>Bacteria</taxon>
        <taxon>Pseudomonadati</taxon>
        <taxon>Pseudomonadota</taxon>
        <taxon>Betaproteobacteria</taxon>
        <taxon>Burkholderiales</taxon>
        <taxon>Burkholderiaceae</taxon>
        <taxon>Burkholderia</taxon>
        <taxon>pseudomallei group</taxon>
    </lineage>
</organism>
<dbReference type="GO" id="GO:0006313">
    <property type="term" value="P:DNA transposition"/>
    <property type="evidence" value="ECO:0007669"/>
    <property type="project" value="InterPro"/>
</dbReference>
<dbReference type="PANTHER" id="PTHR35604">
    <property type="entry name" value="TRANSPOSASE INSH FOR INSERTION SEQUENCE ELEMENT IS5A-RELATED"/>
    <property type="match status" value="1"/>
</dbReference>
<dbReference type="InterPro" id="IPR002559">
    <property type="entry name" value="Transposase_11"/>
</dbReference>
<accession>Q63UD1</accession>
<protein>
    <submittedName>
        <fullName evidence="2">Transposase</fullName>
    </submittedName>
</protein>
<sequence length="159" mass="18345">MDMIRERQTTMKKQTLAMAMAMAADQGTGFETKRKRTRRDEFPGTMNRIVPRAALCAMVEPHYGSPKALLHSKAPTARDFTNQRTRRNGVVDEVECRKSRNKSEIRARVEHVFAVIKRPWDFTKVRYRGLAKNANRAFVALPLANVDLCRTRLMEQVRP</sequence>
<dbReference type="PANTHER" id="PTHR35604:SF2">
    <property type="entry name" value="TRANSPOSASE INSH FOR INSERTION SEQUENCE ELEMENT IS5A-RELATED"/>
    <property type="match status" value="1"/>
</dbReference>
<evidence type="ECO:0000259" key="1">
    <source>
        <dbReference type="Pfam" id="PF01609"/>
    </source>
</evidence>
<keyword evidence="3" id="KW-1185">Reference proteome</keyword>
<dbReference type="PATRIC" id="fig|272560.6.peg.1888"/>
<gene>
    <name evidence="2" type="ordered locus">BPSL1675</name>
</gene>
<dbReference type="Proteomes" id="UP000000605">
    <property type="component" value="Chromosome 1"/>
</dbReference>
<dbReference type="KEGG" id="bps:BPSL1675"/>
<evidence type="ECO:0000313" key="3">
    <source>
        <dbReference type="Proteomes" id="UP000000605"/>
    </source>
</evidence>
<dbReference type="GO" id="GO:0004803">
    <property type="term" value="F:transposase activity"/>
    <property type="evidence" value="ECO:0007669"/>
    <property type="project" value="InterPro"/>
</dbReference>
<dbReference type="Pfam" id="PF01609">
    <property type="entry name" value="DDE_Tnp_1"/>
    <property type="match status" value="1"/>
</dbReference>
<evidence type="ECO:0000313" key="2">
    <source>
        <dbReference type="EMBL" id="CAH35674.1"/>
    </source>
</evidence>
<dbReference type="eggNOG" id="COG3039">
    <property type="taxonomic scope" value="Bacteria"/>
</dbReference>
<dbReference type="STRING" id="272560.BPSL1675"/>
<dbReference type="AlphaFoldDB" id="Q63UD1"/>